<keyword evidence="1" id="KW-0050">Antiport</keyword>
<dbReference type="SUPFAM" id="SSF47473">
    <property type="entry name" value="EF-hand"/>
    <property type="match status" value="1"/>
</dbReference>
<dbReference type="SMART" id="SM00054">
    <property type="entry name" value="EFh"/>
    <property type="match status" value="2"/>
</dbReference>
<feature type="transmembrane region" description="Helical" evidence="4">
    <location>
        <begin position="30"/>
        <end position="48"/>
    </location>
</feature>
<comment type="caution">
    <text evidence="7">The sequence shown here is derived from an EMBL/GenBank/DDBJ whole genome shotgun (WGS) entry which is preliminary data.</text>
</comment>
<keyword evidence="1" id="KW-0813">Transport</keyword>
<reference evidence="7" key="1">
    <citation type="submission" date="2023-02" db="EMBL/GenBank/DDBJ databases">
        <title>Genome of toxic invasive species Heracleum sosnowskyi carries increased number of genes despite the absence of recent whole-genome duplications.</title>
        <authorList>
            <person name="Schelkunov M."/>
            <person name="Shtratnikova V."/>
            <person name="Makarenko M."/>
            <person name="Klepikova A."/>
            <person name="Omelchenko D."/>
            <person name="Novikova G."/>
            <person name="Obukhova E."/>
            <person name="Bogdanov V."/>
            <person name="Penin A."/>
            <person name="Logacheva M."/>
        </authorList>
    </citation>
    <scope>NUCLEOTIDE SEQUENCE</scope>
    <source>
        <strain evidence="7">Hsosn_3</strain>
        <tissue evidence="7">Leaf</tissue>
    </source>
</reference>
<keyword evidence="8" id="KW-1185">Reference proteome</keyword>
<sequence>MIKLALAILLFLALTHYGSARCIADLMISDAIYNATTTAAAAAVPMLGASTVTCEPPYGFLPCTTELPGLIFLVVVYQYLLSLGQKYVSEGSDLFFQTFGPGVFGASLFHFIGTIPQIALILVSRLSGDAKNAKAQAGIGMSILAGGAVTNLTLTWGVAVGLASYKFSQAPATIDTTVQLKKPSRLTGSGVITDIDTSYTARIVMISVIPLLILQLTNVVSSSSGSHLIVLISLIVTLGLLISYNLYQIFQPWIQKRRFEYLTQKFVKDKLQVLLTSNGRPNAQLIRQIFHGIDKNKDGYISPAELRVLIIGIKLEDDGFIRGDYADKVKEAFDMSGDSNINEEEFVAGLSKYLLNAQQPAFRPVQKVPNTNGNEGQSLLVQGNSAPSAEDPWKNYIKAAYLILLGTAISVLLALPLIQSVVGVATATKIPPFFIPYVVIPLTLASRSVGRTISSAKQKTPESISLTLSQIYGSVFMSNMMGLTTFLLVVFVRDIPVDASAEFLVAIVICTGMGVFTGFRTAFPLWTSYLVILMYPISLVTLYVLTTVLGWS</sequence>
<dbReference type="PANTHER" id="PTHR31503:SF80">
    <property type="entry name" value="EF-HAND DOMAIN-CONTAINING PROTEIN"/>
    <property type="match status" value="1"/>
</dbReference>
<dbReference type="InterPro" id="IPR011992">
    <property type="entry name" value="EF-hand-dom_pair"/>
</dbReference>
<dbReference type="GO" id="GO:0006874">
    <property type="term" value="P:intracellular calcium ion homeostasis"/>
    <property type="evidence" value="ECO:0007669"/>
    <property type="project" value="TreeGrafter"/>
</dbReference>
<organism evidence="7 8">
    <name type="scientific">Heracleum sosnowskyi</name>
    <dbReference type="NCBI Taxonomy" id="360622"/>
    <lineage>
        <taxon>Eukaryota</taxon>
        <taxon>Viridiplantae</taxon>
        <taxon>Streptophyta</taxon>
        <taxon>Embryophyta</taxon>
        <taxon>Tracheophyta</taxon>
        <taxon>Spermatophyta</taxon>
        <taxon>Magnoliopsida</taxon>
        <taxon>eudicotyledons</taxon>
        <taxon>Gunneridae</taxon>
        <taxon>Pentapetalae</taxon>
        <taxon>asterids</taxon>
        <taxon>campanulids</taxon>
        <taxon>Apiales</taxon>
        <taxon>Apiaceae</taxon>
        <taxon>Apioideae</taxon>
        <taxon>apioid superclade</taxon>
        <taxon>Tordylieae</taxon>
        <taxon>Tordyliinae</taxon>
        <taxon>Heracleum</taxon>
    </lineage>
</organism>
<feature type="transmembrane region" description="Helical" evidence="4">
    <location>
        <begin position="199"/>
        <end position="216"/>
    </location>
</feature>
<feature type="domain" description="EF-hand" evidence="6">
    <location>
        <begin position="281"/>
        <end position="316"/>
    </location>
</feature>
<dbReference type="GO" id="GO:0015369">
    <property type="term" value="F:calcium:proton antiporter activity"/>
    <property type="evidence" value="ECO:0007669"/>
    <property type="project" value="TreeGrafter"/>
</dbReference>
<keyword evidence="4" id="KW-1133">Transmembrane helix</keyword>
<dbReference type="PROSITE" id="PS50222">
    <property type="entry name" value="EF_HAND_2"/>
    <property type="match status" value="1"/>
</dbReference>
<evidence type="ECO:0000313" key="7">
    <source>
        <dbReference type="EMBL" id="KAK1378644.1"/>
    </source>
</evidence>
<feature type="transmembrane region" description="Helical" evidence="4">
    <location>
        <begin position="430"/>
        <end position="450"/>
    </location>
</feature>
<dbReference type="AlphaFoldDB" id="A0AAD8I568"/>
<dbReference type="InterPro" id="IPR018247">
    <property type="entry name" value="EF_Hand_1_Ca_BS"/>
</dbReference>
<protein>
    <submittedName>
        <fullName evidence="7">Sodium/calcium exchanger NCL</fullName>
    </submittedName>
</protein>
<evidence type="ECO:0000259" key="6">
    <source>
        <dbReference type="PROSITE" id="PS50222"/>
    </source>
</evidence>
<dbReference type="Gene3D" id="1.10.238.10">
    <property type="entry name" value="EF-hand"/>
    <property type="match status" value="1"/>
</dbReference>
<dbReference type="Proteomes" id="UP001237642">
    <property type="component" value="Unassembled WGS sequence"/>
</dbReference>
<dbReference type="PANTHER" id="PTHR31503">
    <property type="entry name" value="VACUOLAR CALCIUM ION TRANSPORTER"/>
    <property type="match status" value="1"/>
</dbReference>
<feature type="signal peptide" evidence="5">
    <location>
        <begin position="1"/>
        <end position="20"/>
    </location>
</feature>
<keyword evidence="4" id="KW-0472">Membrane</keyword>
<evidence type="ECO:0000256" key="3">
    <source>
        <dbReference type="ARBA" id="ARBA00023065"/>
    </source>
</evidence>
<evidence type="ECO:0000256" key="4">
    <source>
        <dbReference type="SAM" id="Phobius"/>
    </source>
</evidence>
<feature type="transmembrane region" description="Helical" evidence="4">
    <location>
        <begin position="530"/>
        <end position="551"/>
    </location>
</feature>
<evidence type="ECO:0000256" key="1">
    <source>
        <dbReference type="ARBA" id="ARBA00022449"/>
    </source>
</evidence>
<keyword evidence="2" id="KW-0106">Calcium</keyword>
<keyword evidence="5" id="KW-0732">Signal</keyword>
<proteinExistence type="predicted"/>
<evidence type="ECO:0000256" key="5">
    <source>
        <dbReference type="SAM" id="SignalP"/>
    </source>
</evidence>
<dbReference type="Pfam" id="PF13499">
    <property type="entry name" value="EF-hand_7"/>
    <property type="match status" value="1"/>
</dbReference>
<feature type="transmembrane region" description="Helical" evidence="4">
    <location>
        <begin position="471"/>
        <end position="491"/>
    </location>
</feature>
<feature type="transmembrane region" description="Helical" evidence="4">
    <location>
        <begin position="100"/>
        <end position="123"/>
    </location>
</feature>
<evidence type="ECO:0000256" key="2">
    <source>
        <dbReference type="ARBA" id="ARBA00022837"/>
    </source>
</evidence>
<dbReference type="EMBL" id="JAUIZM010000006">
    <property type="protein sequence ID" value="KAK1378644.1"/>
    <property type="molecule type" value="Genomic_DNA"/>
</dbReference>
<reference evidence="7" key="2">
    <citation type="submission" date="2023-05" db="EMBL/GenBank/DDBJ databases">
        <authorList>
            <person name="Schelkunov M.I."/>
        </authorList>
    </citation>
    <scope>NUCLEOTIDE SEQUENCE</scope>
    <source>
        <strain evidence="7">Hsosn_3</strain>
        <tissue evidence="7">Leaf</tissue>
    </source>
</reference>
<dbReference type="CDD" id="cd00051">
    <property type="entry name" value="EFh"/>
    <property type="match status" value="1"/>
</dbReference>
<feature type="transmembrane region" description="Helical" evidence="4">
    <location>
        <begin position="399"/>
        <end position="418"/>
    </location>
</feature>
<gene>
    <name evidence="7" type="ORF">POM88_025388</name>
</gene>
<dbReference type="InterPro" id="IPR004713">
    <property type="entry name" value="CaH_exchang"/>
</dbReference>
<feature type="chain" id="PRO_5042068968" evidence="5">
    <location>
        <begin position="21"/>
        <end position="552"/>
    </location>
</feature>
<dbReference type="InterPro" id="IPR002048">
    <property type="entry name" value="EF_hand_dom"/>
</dbReference>
<dbReference type="GO" id="GO:0016020">
    <property type="term" value="C:membrane"/>
    <property type="evidence" value="ECO:0007669"/>
    <property type="project" value="InterPro"/>
</dbReference>
<dbReference type="PROSITE" id="PS00018">
    <property type="entry name" value="EF_HAND_1"/>
    <property type="match status" value="1"/>
</dbReference>
<feature type="transmembrane region" description="Helical" evidence="4">
    <location>
        <begin position="228"/>
        <end position="247"/>
    </location>
</feature>
<dbReference type="GO" id="GO:0005509">
    <property type="term" value="F:calcium ion binding"/>
    <property type="evidence" value="ECO:0007669"/>
    <property type="project" value="InterPro"/>
</dbReference>
<evidence type="ECO:0000313" key="8">
    <source>
        <dbReference type="Proteomes" id="UP001237642"/>
    </source>
</evidence>
<feature type="transmembrane region" description="Helical" evidence="4">
    <location>
        <begin position="60"/>
        <end position="80"/>
    </location>
</feature>
<name>A0AAD8I568_9APIA</name>
<keyword evidence="4" id="KW-0812">Transmembrane</keyword>
<accession>A0AAD8I568</accession>
<keyword evidence="3" id="KW-0406">Ion transport</keyword>
<feature type="transmembrane region" description="Helical" evidence="4">
    <location>
        <begin position="503"/>
        <end position="523"/>
    </location>
</feature>